<comment type="catalytic activity">
    <reaction evidence="2">
        <text>2 GTP = 3',3'-c-di-GMP + 2 diphosphate</text>
        <dbReference type="Rhea" id="RHEA:24898"/>
        <dbReference type="ChEBI" id="CHEBI:33019"/>
        <dbReference type="ChEBI" id="CHEBI:37565"/>
        <dbReference type="ChEBI" id="CHEBI:58805"/>
        <dbReference type="EC" id="2.7.7.65"/>
    </reaction>
</comment>
<dbReference type="NCBIfam" id="TIGR00254">
    <property type="entry name" value="GGDEF"/>
    <property type="match status" value="1"/>
</dbReference>
<protein>
    <recommendedName>
        <fullName evidence="1">diguanylate cyclase</fullName>
        <ecNumber evidence="1">2.7.7.65</ecNumber>
    </recommendedName>
</protein>
<evidence type="ECO:0000313" key="5">
    <source>
        <dbReference type="EMBL" id="MDQ0453813.1"/>
    </source>
</evidence>
<dbReference type="RefSeq" id="WP_307156046.1">
    <property type="nucleotide sequence ID" value="NZ_JAUSWH010000001.1"/>
</dbReference>
<keyword evidence="3" id="KW-1133">Transmembrane helix</keyword>
<feature type="transmembrane region" description="Helical" evidence="3">
    <location>
        <begin position="154"/>
        <end position="177"/>
    </location>
</feature>
<proteinExistence type="predicted"/>
<feature type="transmembrane region" description="Helical" evidence="3">
    <location>
        <begin position="6"/>
        <end position="26"/>
    </location>
</feature>
<keyword evidence="3" id="KW-0812">Transmembrane</keyword>
<dbReference type="SUPFAM" id="SSF55073">
    <property type="entry name" value="Nucleotide cyclase"/>
    <property type="match status" value="1"/>
</dbReference>
<dbReference type="PANTHER" id="PTHR45138">
    <property type="entry name" value="REGULATORY COMPONENTS OF SENSORY TRANSDUCTION SYSTEM"/>
    <property type="match status" value="1"/>
</dbReference>
<dbReference type="Gene3D" id="3.30.70.270">
    <property type="match status" value="1"/>
</dbReference>
<feature type="transmembrane region" description="Helical" evidence="3">
    <location>
        <begin position="189"/>
        <end position="212"/>
    </location>
</feature>
<evidence type="ECO:0000313" key="6">
    <source>
        <dbReference type="Proteomes" id="UP001235269"/>
    </source>
</evidence>
<organism evidence="5 6">
    <name type="scientific">Rhizobium paknamense</name>
    <dbReference type="NCBI Taxonomy" id="1206817"/>
    <lineage>
        <taxon>Bacteria</taxon>
        <taxon>Pseudomonadati</taxon>
        <taxon>Pseudomonadota</taxon>
        <taxon>Alphaproteobacteria</taxon>
        <taxon>Hyphomicrobiales</taxon>
        <taxon>Rhizobiaceae</taxon>
        <taxon>Rhizobium/Agrobacterium group</taxon>
        <taxon>Rhizobium</taxon>
    </lineage>
</organism>
<dbReference type="InterPro" id="IPR000160">
    <property type="entry name" value="GGDEF_dom"/>
</dbReference>
<evidence type="ECO:0000256" key="1">
    <source>
        <dbReference type="ARBA" id="ARBA00012528"/>
    </source>
</evidence>
<dbReference type="PROSITE" id="PS50887">
    <property type="entry name" value="GGDEF"/>
    <property type="match status" value="1"/>
</dbReference>
<sequence length="411" mass="45502">MASLFYVPTLMLCLLAGWVIIGSLTLIGWRRERTRLELWVWSLGFSIGAVGVLLLALRGIAPALWSIGFGNALVSIGVGYVWQGFRAFDGRRVFHVPVVMTGVLWMAAYLGSPAFAADINARIVLSSLLLGIQLGWLTYDIWSGYRQEPLPTRPVLAVLIGIYALLNLCRVPLSFIFPVQEMGSTTGSIWYGLLTFLLHIVSLLSGIGIFSLSRERVMLQYKIASETDALTGILNRRAFMKRLEHELPRGGFLVLMDVDHFKKINDTFGHMGGDTVLAGLTSHVRSQLPPDTNFCRFGGEEFALFLKDCSRQTAWEFCENLRLSLEQTVFRWQDKTIRATVSIGVRRAASGGADMEAVVLGADRALYAAKNAGRNRVVLCDDRPLDDMHLDNQASSSFVADVALETDKHVA</sequence>
<name>A0ABU0I6H8_9HYPH</name>
<feature type="domain" description="GGDEF" evidence="4">
    <location>
        <begin position="249"/>
        <end position="382"/>
    </location>
</feature>
<feature type="transmembrane region" description="Helical" evidence="3">
    <location>
        <begin position="94"/>
        <end position="111"/>
    </location>
</feature>
<evidence type="ECO:0000259" key="4">
    <source>
        <dbReference type="PROSITE" id="PS50887"/>
    </source>
</evidence>
<keyword evidence="6" id="KW-1185">Reference proteome</keyword>
<dbReference type="CDD" id="cd01949">
    <property type="entry name" value="GGDEF"/>
    <property type="match status" value="1"/>
</dbReference>
<dbReference type="SMART" id="SM00267">
    <property type="entry name" value="GGDEF"/>
    <property type="match status" value="1"/>
</dbReference>
<gene>
    <name evidence="5" type="ORF">QO005_000128</name>
</gene>
<keyword evidence="3" id="KW-0472">Membrane</keyword>
<dbReference type="InterPro" id="IPR043128">
    <property type="entry name" value="Rev_trsase/Diguanyl_cyclase"/>
</dbReference>
<comment type="caution">
    <text evidence="5">The sequence shown here is derived from an EMBL/GenBank/DDBJ whole genome shotgun (WGS) entry which is preliminary data.</text>
</comment>
<dbReference type="InterPro" id="IPR050469">
    <property type="entry name" value="Diguanylate_Cyclase"/>
</dbReference>
<dbReference type="InterPro" id="IPR029787">
    <property type="entry name" value="Nucleotide_cyclase"/>
</dbReference>
<evidence type="ECO:0000256" key="3">
    <source>
        <dbReference type="SAM" id="Phobius"/>
    </source>
</evidence>
<dbReference type="Pfam" id="PF00990">
    <property type="entry name" value="GGDEF"/>
    <property type="match status" value="1"/>
</dbReference>
<accession>A0ABU0I6H8</accession>
<dbReference type="EC" id="2.7.7.65" evidence="1"/>
<evidence type="ECO:0000256" key="2">
    <source>
        <dbReference type="ARBA" id="ARBA00034247"/>
    </source>
</evidence>
<dbReference type="Proteomes" id="UP001235269">
    <property type="component" value="Unassembled WGS sequence"/>
</dbReference>
<feature type="transmembrane region" description="Helical" evidence="3">
    <location>
        <begin position="123"/>
        <end position="142"/>
    </location>
</feature>
<reference evidence="5 6" key="1">
    <citation type="submission" date="2023-07" db="EMBL/GenBank/DDBJ databases">
        <title>Genomic Encyclopedia of Type Strains, Phase IV (KMG-IV): sequencing the most valuable type-strain genomes for metagenomic binning, comparative biology and taxonomic classification.</title>
        <authorList>
            <person name="Goeker M."/>
        </authorList>
    </citation>
    <scope>NUCLEOTIDE SEQUENCE [LARGE SCALE GENOMIC DNA]</scope>
    <source>
        <strain evidence="5 6">DSM 100301</strain>
    </source>
</reference>
<dbReference type="EMBL" id="JAUSWH010000001">
    <property type="protein sequence ID" value="MDQ0453813.1"/>
    <property type="molecule type" value="Genomic_DNA"/>
</dbReference>
<dbReference type="PANTHER" id="PTHR45138:SF9">
    <property type="entry name" value="DIGUANYLATE CYCLASE DGCM-RELATED"/>
    <property type="match status" value="1"/>
</dbReference>
<feature type="transmembrane region" description="Helical" evidence="3">
    <location>
        <begin position="63"/>
        <end position="82"/>
    </location>
</feature>
<feature type="transmembrane region" description="Helical" evidence="3">
    <location>
        <begin position="38"/>
        <end position="57"/>
    </location>
</feature>